<sequence>CLDRHLSDHRPILLREFNTDYGATPFGLFHSLFDFQGFDDMITQTWNSISLNDSNAMRNQMNRTMEIKKLLKQYHDIQSVETRESIQKAKIKWAIEGDENSVDDPSKVKDEFRDYFTSRFYDPGIRHGVINFNFPNRLNIDQSG</sequence>
<accession>A0A699L8E2</accession>
<dbReference type="GO" id="GO:0003964">
    <property type="term" value="F:RNA-directed DNA polymerase activity"/>
    <property type="evidence" value="ECO:0007669"/>
    <property type="project" value="UniProtKB-KW"/>
</dbReference>
<evidence type="ECO:0000313" key="1">
    <source>
        <dbReference type="EMBL" id="GFB23421.1"/>
    </source>
</evidence>
<organism evidence="1">
    <name type="scientific">Tanacetum cinerariifolium</name>
    <name type="common">Dalmatian daisy</name>
    <name type="synonym">Chrysanthemum cinerariifolium</name>
    <dbReference type="NCBI Taxonomy" id="118510"/>
    <lineage>
        <taxon>Eukaryota</taxon>
        <taxon>Viridiplantae</taxon>
        <taxon>Streptophyta</taxon>
        <taxon>Embryophyta</taxon>
        <taxon>Tracheophyta</taxon>
        <taxon>Spermatophyta</taxon>
        <taxon>Magnoliopsida</taxon>
        <taxon>eudicotyledons</taxon>
        <taxon>Gunneridae</taxon>
        <taxon>Pentapetalae</taxon>
        <taxon>asterids</taxon>
        <taxon>campanulids</taxon>
        <taxon>Asterales</taxon>
        <taxon>Asteraceae</taxon>
        <taxon>Asteroideae</taxon>
        <taxon>Anthemideae</taxon>
        <taxon>Anthemidinae</taxon>
        <taxon>Tanacetum</taxon>
    </lineage>
</organism>
<keyword evidence="1" id="KW-0695">RNA-directed DNA polymerase</keyword>
<reference evidence="1" key="1">
    <citation type="journal article" date="2019" name="Sci. Rep.">
        <title>Draft genome of Tanacetum cinerariifolium, the natural source of mosquito coil.</title>
        <authorList>
            <person name="Yamashiro T."/>
            <person name="Shiraishi A."/>
            <person name="Satake H."/>
            <person name="Nakayama K."/>
        </authorList>
    </citation>
    <scope>NUCLEOTIDE SEQUENCE</scope>
</reference>
<proteinExistence type="predicted"/>
<keyword evidence="1" id="KW-0548">Nucleotidyltransferase</keyword>
<feature type="non-terminal residue" evidence="1">
    <location>
        <position position="1"/>
    </location>
</feature>
<dbReference type="EMBL" id="BKCJ010581659">
    <property type="protein sequence ID" value="GFB23421.1"/>
    <property type="molecule type" value="Genomic_DNA"/>
</dbReference>
<name>A0A699L8E2_TANCI</name>
<dbReference type="AlphaFoldDB" id="A0A699L8E2"/>
<protein>
    <submittedName>
        <fullName evidence="1">RNA-directed DNA polymerase, eukaryota</fullName>
    </submittedName>
</protein>
<comment type="caution">
    <text evidence="1">The sequence shown here is derived from an EMBL/GenBank/DDBJ whole genome shotgun (WGS) entry which is preliminary data.</text>
</comment>
<keyword evidence="1" id="KW-0808">Transferase</keyword>
<gene>
    <name evidence="1" type="ORF">Tci_695392</name>
</gene>